<evidence type="ECO:0000256" key="1">
    <source>
        <dbReference type="SAM" id="MobiDB-lite"/>
    </source>
</evidence>
<keyword evidence="3" id="KW-1185">Reference proteome</keyword>
<dbReference type="Proteomes" id="UP000244896">
    <property type="component" value="Chromosome"/>
</dbReference>
<protein>
    <submittedName>
        <fullName evidence="2">Uncharacterized protein</fullName>
    </submittedName>
</protein>
<proteinExistence type="predicted"/>
<dbReference type="EMBL" id="CP023004">
    <property type="protein sequence ID" value="AWI10056.1"/>
    <property type="molecule type" value="Genomic_DNA"/>
</dbReference>
<name>A0A2U8E5F0_9BACT</name>
<gene>
    <name evidence="2" type="ORF">CKA38_13030</name>
</gene>
<feature type="region of interest" description="Disordered" evidence="1">
    <location>
        <begin position="1"/>
        <end position="40"/>
    </location>
</feature>
<dbReference type="KEGG" id="elut:CKA38_13030"/>
<sequence>MLKGDEVADIGRLDGERHGLADAHGDEARGPERGERGVGRVERDAEGVGGEVEVGELALLDGGAGVVKRLVEEREFEVERFDEASAAATGGGEEVEAVLLGGVPIGEGAERGVERIGFACAGVAFPGASAEEGGVVVERDRGEASEKC</sequence>
<accession>A0A2U8E5F0</accession>
<dbReference type="AlphaFoldDB" id="A0A2U8E5F0"/>
<evidence type="ECO:0000313" key="3">
    <source>
        <dbReference type="Proteomes" id="UP000244896"/>
    </source>
</evidence>
<reference evidence="2 3" key="1">
    <citation type="journal article" date="2018" name="Syst. Appl. Microbiol.">
        <title>Ereboglobus luteus gen. nov. sp. nov. from cockroach guts, and new insights into the oxygen relationship of the genera Opitutus and Didymococcus (Verrucomicrobia: Opitutaceae).</title>
        <authorList>
            <person name="Tegtmeier D."/>
            <person name="Belitz A."/>
            <person name="Radek R."/>
            <person name="Heimerl T."/>
            <person name="Brune A."/>
        </authorList>
    </citation>
    <scope>NUCLEOTIDE SEQUENCE [LARGE SCALE GENOMIC DNA]</scope>
    <source>
        <strain evidence="2 3">Ho45</strain>
    </source>
</reference>
<evidence type="ECO:0000313" key="2">
    <source>
        <dbReference type="EMBL" id="AWI10056.1"/>
    </source>
</evidence>
<organism evidence="2 3">
    <name type="scientific">Ereboglobus luteus</name>
    <dbReference type="NCBI Taxonomy" id="1796921"/>
    <lineage>
        <taxon>Bacteria</taxon>
        <taxon>Pseudomonadati</taxon>
        <taxon>Verrucomicrobiota</taxon>
        <taxon>Opitutia</taxon>
        <taxon>Opitutales</taxon>
        <taxon>Opitutaceae</taxon>
        <taxon>Ereboglobus</taxon>
    </lineage>
</organism>